<dbReference type="SUPFAM" id="SSF88659">
    <property type="entry name" value="Sigma3 and sigma4 domains of RNA polymerase sigma factors"/>
    <property type="match status" value="1"/>
</dbReference>
<evidence type="ECO:0000256" key="2">
    <source>
        <dbReference type="ARBA" id="ARBA00023015"/>
    </source>
</evidence>
<dbReference type="Pfam" id="PF04542">
    <property type="entry name" value="Sigma70_r2"/>
    <property type="match status" value="1"/>
</dbReference>
<dbReference type="Gene3D" id="1.10.1740.10">
    <property type="match status" value="1"/>
</dbReference>
<dbReference type="InterPro" id="IPR036388">
    <property type="entry name" value="WH-like_DNA-bd_sf"/>
</dbReference>
<protein>
    <recommendedName>
        <fullName evidence="6">RNA polymerase sigma factor</fullName>
    </recommendedName>
</protein>
<dbReference type="GO" id="GO:0003677">
    <property type="term" value="F:DNA binding"/>
    <property type="evidence" value="ECO:0007669"/>
    <property type="project" value="UniProtKB-KW"/>
</dbReference>
<keyword evidence="3 6" id="KW-0731">Sigma factor</keyword>
<comment type="caution">
    <text evidence="9">The sequence shown here is derived from an EMBL/GenBank/DDBJ whole genome shotgun (WGS) entry which is preliminary data.</text>
</comment>
<dbReference type="Pfam" id="PF08281">
    <property type="entry name" value="Sigma70_r4_2"/>
    <property type="match status" value="1"/>
</dbReference>
<dbReference type="InterPro" id="IPR000838">
    <property type="entry name" value="RNA_pol_sigma70_ECF_CS"/>
</dbReference>
<dbReference type="InterPro" id="IPR014284">
    <property type="entry name" value="RNA_pol_sigma-70_dom"/>
</dbReference>
<evidence type="ECO:0000256" key="6">
    <source>
        <dbReference type="RuleBase" id="RU000716"/>
    </source>
</evidence>
<feature type="domain" description="RNA polymerase sigma-70 region 2" evidence="7">
    <location>
        <begin position="10"/>
        <end position="73"/>
    </location>
</feature>
<evidence type="ECO:0000256" key="3">
    <source>
        <dbReference type="ARBA" id="ARBA00023082"/>
    </source>
</evidence>
<proteinExistence type="inferred from homology"/>
<dbReference type="InterPro" id="IPR013325">
    <property type="entry name" value="RNA_pol_sigma_r2"/>
</dbReference>
<sequence>MSRKHNLLVHIDALYRSAVYLTKNETNADDLVQETFLKAFKFLKSDKEIDNVKAWLFKILMNTFINKYRKDKREPSLVDFDSVESFYGSLEEEAQMSPITENEAEFNKLLDDDVKKALEGLPDDFRMVILLSTVEGFSYKEISKMVDCPVGTVMSRIYRGRKMLKEKLADYAKKYGYESE</sequence>
<dbReference type="Proteomes" id="UP000722750">
    <property type="component" value="Unassembled WGS sequence"/>
</dbReference>
<dbReference type="InterPro" id="IPR007627">
    <property type="entry name" value="RNA_pol_sigma70_r2"/>
</dbReference>
<name>A0A941W688_9BACT</name>
<dbReference type="InterPro" id="IPR039425">
    <property type="entry name" value="RNA_pol_sigma-70-like"/>
</dbReference>
<reference evidence="9" key="1">
    <citation type="journal article" date="2021" name="ISME J.">
        <title>Fine-scale metabolic discontinuity in a stratified prokaryote microbiome of a Red Sea deep halocline.</title>
        <authorList>
            <person name="Michoud G."/>
            <person name="Ngugi D.K."/>
            <person name="Barozzi A."/>
            <person name="Merlino G."/>
            <person name="Calleja M.L."/>
            <person name="Delgado-Huertas A."/>
            <person name="Moran X.A.G."/>
            <person name="Daffonchio D."/>
        </authorList>
    </citation>
    <scope>NUCLEOTIDE SEQUENCE</scope>
    <source>
        <strain evidence="9">SuakinDeep_MAG55_1</strain>
    </source>
</reference>
<dbReference type="GO" id="GO:0016987">
    <property type="term" value="F:sigma factor activity"/>
    <property type="evidence" value="ECO:0007669"/>
    <property type="project" value="UniProtKB-KW"/>
</dbReference>
<dbReference type="PROSITE" id="PS01063">
    <property type="entry name" value="SIGMA70_ECF"/>
    <property type="match status" value="1"/>
</dbReference>
<evidence type="ECO:0000256" key="5">
    <source>
        <dbReference type="ARBA" id="ARBA00023163"/>
    </source>
</evidence>
<evidence type="ECO:0000313" key="9">
    <source>
        <dbReference type="EMBL" id="MBS1259671.1"/>
    </source>
</evidence>
<dbReference type="InterPro" id="IPR013324">
    <property type="entry name" value="RNA_pol_sigma_r3/r4-like"/>
</dbReference>
<dbReference type="SUPFAM" id="SSF88946">
    <property type="entry name" value="Sigma2 domain of RNA polymerase sigma factors"/>
    <property type="match status" value="1"/>
</dbReference>
<dbReference type="NCBIfam" id="TIGR02937">
    <property type="entry name" value="sigma70-ECF"/>
    <property type="match status" value="1"/>
</dbReference>
<dbReference type="InterPro" id="IPR013249">
    <property type="entry name" value="RNA_pol_sigma70_r4_t2"/>
</dbReference>
<dbReference type="CDD" id="cd06171">
    <property type="entry name" value="Sigma70_r4"/>
    <property type="match status" value="1"/>
</dbReference>
<dbReference type="Gene3D" id="1.10.10.10">
    <property type="entry name" value="Winged helix-like DNA-binding domain superfamily/Winged helix DNA-binding domain"/>
    <property type="match status" value="1"/>
</dbReference>
<keyword evidence="4 6" id="KW-0238">DNA-binding</keyword>
<evidence type="ECO:0000259" key="7">
    <source>
        <dbReference type="Pfam" id="PF04542"/>
    </source>
</evidence>
<dbReference type="GO" id="GO:0006352">
    <property type="term" value="P:DNA-templated transcription initiation"/>
    <property type="evidence" value="ECO:0007669"/>
    <property type="project" value="InterPro"/>
</dbReference>
<gene>
    <name evidence="9" type="ORF">MAG551_02746</name>
</gene>
<evidence type="ECO:0000256" key="4">
    <source>
        <dbReference type="ARBA" id="ARBA00023125"/>
    </source>
</evidence>
<dbReference type="PANTHER" id="PTHR43133">
    <property type="entry name" value="RNA POLYMERASE ECF-TYPE SIGMA FACTO"/>
    <property type="match status" value="1"/>
</dbReference>
<evidence type="ECO:0000313" key="10">
    <source>
        <dbReference type="Proteomes" id="UP000722750"/>
    </source>
</evidence>
<dbReference type="EMBL" id="JAANXD010000100">
    <property type="protein sequence ID" value="MBS1259671.1"/>
    <property type="molecule type" value="Genomic_DNA"/>
</dbReference>
<evidence type="ECO:0000256" key="1">
    <source>
        <dbReference type="ARBA" id="ARBA00010641"/>
    </source>
</evidence>
<keyword evidence="2 6" id="KW-0805">Transcription regulation</keyword>
<feature type="domain" description="RNA polymerase sigma factor 70 region 4 type 2" evidence="8">
    <location>
        <begin position="114"/>
        <end position="164"/>
    </location>
</feature>
<accession>A0A941W688</accession>
<comment type="similarity">
    <text evidence="1 6">Belongs to the sigma-70 factor family. ECF subfamily.</text>
</comment>
<keyword evidence="5 6" id="KW-0804">Transcription</keyword>
<dbReference type="PANTHER" id="PTHR43133:SF59">
    <property type="entry name" value="ECF RNA POLYMERASE SIGMA FACTOR SIGR"/>
    <property type="match status" value="1"/>
</dbReference>
<dbReference type="AlphaFoldDB" id="A0A941W688"/>
<organism evidence="9 10">
    <name type="scientific">Candidatus Scalindua arabica</name>
    <dbReference type="NCBI Taxonomy" id="1127984"/>
    <lineage>
        <taxon>Bacteria</taxon>
        <taxon>Pseudomonadati</taxon>
        <taxon>Planctomycetota</taxon>
        <taxon>Candidatus Brocadiia</taxon>
        <taxon>Candidatus Brocadiales</taxon>
        <taxon>Candidatus Scalinduaceae</taxon>
        <taxon>Candidatus Scalindua</taxon>
    </lineage>
</organism>
<evidence type="ECO:0000259" key="8">
    <source>
        <dbReference type="Pfam" id="PF08281"/>
    </source>
</evidence>